<dbReference type="InterPro" id="IPR036259">
    <property type="entry name" value="MFS_trans_sf"/>
</dbReference>
<accession>A0ABN5WQS2</accession>
<dbReference type="Proteomes" id="UP000289555">
    <property type="component" value="Chromosome"/>
</dbReference>
<evidence type="ECO:0000313" key="2">
    <source>
        <dbReference type="Proteomes" id="UP000289555"/>
    </source>
</evidence>
<gene>
    <name evidence="1" type="ORF">HORIV_17340</name>
</gene>
<protein>
    <submittedName>
        <fullName evidence="1">Uncharacterized protein</fullName>
    </submittedName>
</protein>
<dbReference type="SUPFAM" id="SSF103473">
    <property type="entry name" value="MFS general substrate transporter"/>
    <property type="match status" value="1"/>
</dbReference>
<keyword evidence="2" id="KW-1185">Reference proteome</keyword>
<sequence length="57" mass="5833">MAAAMAMRMVPDNLFARAMSIVLTGVSVATVCAAPLGAYIGGLWGGEVRLLPLVSLV</sequence>
<name>A0ABN5WQS2_9GAMM</name>
<dbReference type="EMBL" id="AP019416">
    <property type="protein sequence ID" value="BBI49313.1"/>
    <property type="molecule type" value="Genomic_DNA"/>
</dbReference>
<proteinExistence type="predicted"/>
<evidence type="ECO:0000313" key="1">
    <source>
        <dbReference type="EMBL" id="BBI49313.1"/>
    </source>
</evidence>
<reference evidence="2" key="1">
    <citation type="journal article" date="2019" name="Microbiol. Resour. Announc.">
        <title>Complete Genome Sequence of Halomonas olivaria, a Moderately Halophilic Bacterium Isolated from Olive Processing Effluents, Obtained by Nanopore Sequencing.</title>
        <authorList>
            <person name="Nagata S."/>
            <person name="Ii K.M."/>
            <person name="Tsukimi T."/>
            <person name="Miura M.C."/>
            <person name="Galipon J."/>
            <person name="Arakawa K."/>
        </authorList>
    </citation>
    <scope>NUCLEOTIDE SEQUENCE [LARGE SCALE GENOMIC DNA]</scope>
    <source>
        <strain evidence="2">TYRC17</strain>
    </source>
</reference>
<organism evidence="1 2">
    <name type="scientific">Vreelandella olivaria</name>
    <dbReference type="NCBI Taxonomy" id="390919"/>
    <lineage>
        <taxon>Bacteria</taxon>
        <taxon>Pseudomonadati</taxon>
        <taxon>Pseudomonadota</taxon>
        <taxon>Gammaproteobacteria</taxon>
        <taxon>Oceanospirillales</taxon>
        <taxon>Halomonadaceae</taxon>
        <taxon>Vreelandella</taxon>
    </lineage>
</organism>